<dbReference type="FunFam" id="3.40.50.1970:FF:000003">
    <property type="entry name" value="Alcohol dehydrogenase, iron-containing"/>
    <property type="match status" value="1"/>
</dbReference>
<dbReference type="InterPro" id="IPR039697">
    <property type="entry name" value="Alcohol_dehydrogenase_Fe"/>
</dbReference>
<dbReference type="GO" id="GO:0046872">
    <property type="term" value="F:metal ion binding"/>
    <property type="evidence" value="ECO:0007669"/>
    <property type="project" value="InterPro"/>
</dbReference>
<dbReference type="GO" id="GO:0004022">
    <property type="term" value="F:alcohol dehydrogenase (NAD+) activity"/>
    <property type="evidence" value="ECO:0007669"/>
    <property type="project" value="UniProtKB-EC"/>
</dbReference>
<dbReference type="AlphaFoldDB" id="A0A3B0XFW8"/>
<feature type="domain" description="Fe-containing alcohol dehydrogenase-like C-terminal" evidence="5">
    <location>
        <begin position="204"/>
        <end position="391"/>
    </location>
</feature>
<evidence type="ECO:0000256" key="2">
    <source>
        <dbReference type="ARBA" id="ARBA00023002"/>
    </source>
</evidence>
<dbReference type="EC" id="1.1.1.1" evidence="6"/>
<dbReference type="InterPro" id="IPR001670">
    <property type="entry name" value="ADH_Fe/GldA"/>
</dbReference>
<sequence>MPDEIPDKTADDLKGEWNYPTHIYFGVGEIEKLYDLCGSLNIQNPLLVTDSGLSKLDIVKNIIDKNNSKGLSIKLFSDVKPNPTEKNIIDGVRFYKNNNCDGVIALGGGSALDAGKTIALMVNQKKPLWDFEDIGDNWKRIDSTAIAPCIAIPTTAGTGSEVGRASVIKDEVTQTKKIIFHPNMLPNLVICDAQLTQGLPPNITAATGMDALVHSLEAYCVNCYHPMADGIALESMRLIKGNLLCAYQNPDDLSARSQMLVASMMGATAFQKGLGGVHALAHPIGAIYDKHHGLLNAIILPYVLIKNKTVIENKIKNIAHFLNFKNNSFDDFMEWILELRINLGIPNDLNSIGIDLDKSHLIGKLAQKDPTAAGNPIEFSDDQYSEIFKNAVNGNIKE</sequence>
<feature type="domain" description="Alcohol dehydrogenase iron-type/glycerol dehydrogenase GldA" evidence="4">
    <location>
        <begin position="20"/>
        <end position="192"/>
    </location>
</feature>
<evidence type="ECO:0000256" key="3">
    <source>
        <dbReference type="ARBA" id="ARBA00023027"/>
    </source>
</evidence>
<evidence type="ECO:0000259" key="4">
    <source>
        <dbReference type="Pfam" id="PF00465"/>
    </source>
</evidence>
<dbReference type="PANTHER" id="PTHR11496">
    <property type="entry name" value="ALCOHOL DEHYDROGENASE"/>
    <property type="match status" value="1"/>
</dbReference>
<evidence type="ECO:0000313" key="6">
    <source>
        <dbReference type="EMBL" id="VAW67198.1"/>
    </source>
</evidence>
<dbReference type="InterPro" id="IPR056798">
    <property type="entry name" value="ADH_Fe_C"/>
</dbReference>
<keyword evidence="3" id="KW-0520">NAD</keyword>
<dbReference type="Gene3D" id="1.20.1090.10">
    <property type="entry name" value="Dehydroquinate synthase-like - alpha domain"/>
    <property type="match status" value="1"/>
</dbReference>
<dbReference type="CDD" id="cd14861">
    <property type="entry name" value="Fe-ADH-like"/>
    <property type="match status" value="1"/>
</dbReference>
<name>A0A3B0XFW8_9ZZZZ</name>
<dbReference type="Pfam" id="PF25137">
    <property type="entry name" value="ADH_Fe_C"/>
    <property type="match status" value="1"/>
</dbReference>
<reference evidence="6" key="1">
    <citation type="submission" date="2018-06" db="EMBL/GenBank/DDBJ databases">
        <authorList>
            <person name="Zhirakovskaya E."/>
        </authorList>
    </citation>
    <scope>NUCLEOTIDE SEQUENCE</scope>
</reference>
<accession>A0A3B0XFW8</accession>
<proteinExistence type="inferred from homology"/>
<comment type="similarity">
    <text evidence="1">Belongs to the iron-containing alcohol dehydrogenase family.</text>
</comment>
<dbReference type="PROSITE" id="PS00913">
    <property type="entry name" value="ADH_IRON_1"/>
    <property type="match status" value="1"/>
</dbReference>
<gene>
    <name evidence="6" type="ORF">MNBD_GAMMA08-1344</name>
</gene>
<evidence type="ECO:0000259" key="5">
    <source>
        <dbReference type="Pfam" id="PF25137"/>
    </source>
</evidence>
<dbReference type="FunFam" id="1.20.1090.10:FF:000001">
    <property type="entry name" value="Aldehyde-alcohol dehydrogenase"/>
    <property type="match status" value="1"/>
</dbReference>
<dbReference type="SUPFAM" id="SSF56796">
    <property type="entry name" value="Dehydroquinate synthase-like"/>
    <property type="match status" value="1"/>
</dbReference>
<dbReference type="PANTHER" id="PTHR11496:SF102">
    <property type="entry name" value="ALCOHOL DEHYDROGENASE 4"/>
    <property type="match status" value="1"/>
</dbReference>
<protein>
    <submittedName>
        <fullName evidence="6">Alcohol dehydrogenase</fullName>
        <ecNumber evidence="6">1.1.1.1</ecNumber>
    </submittedName>
</protein>
<dbReference type="Pfam" id="PF00465">
    <property type="entry name" value="Fe-ADH"/>
    <property type="match status" value="1"/>
</dbReference>
<dbReference type="InterPro" id="IPR018211">
    <property type="entry name" value="ADH_Fe_CS"/>
</dbReference>
<dbReference type="Gene3D" id="3.40.50.1970">
    <property type="match status" value="1"/>
</dbReference>
<dbReference type="EMBL" id="UOFH01000375">
    <property type="protein sequence ID" value="VAW67198.1"/>
    <property type="molecule type" value="Genomic_DNA"/>
</dbReference>
<organism evidence="6">
    <name type="scientific">hydrothermal vent metagenome</name>
    <dbReference type="NCBI Taxonomy" id="652676"/>
    <lineage>
        <taxon>unclassified sequences</taxon>
        <taxon>metagenomes</taxon>
        <taxon>ecological metagenomes</taxon>
    </lineage>
</organism>
<evidence type="ECO:0000256" key="1">
    <source>
        <dbReference type="ARBA" id="ARBA00007358"/>
    </source>
</evidence>
<keyword evidence="2 6" id="KW-0560">Oxidoreductase</keyword>